<evidence type="ECO:0000313" key="12">
    <source>
        <dbReference type="Proteomes" id="UP001500621"/>
    </source>
</evidence>
<gene>
    <name evidence="11" type="ORF">GCM10023226_08570</name>
</gene>
<evidence type="ECO:0000256" key="2">
    <source>
        <dbReference type="ARBA" id="ARBA00022527"/>
    </source>
</evidence>
<proteinExistence type="predicted"/>
<feature type="region of interest" description="Disordered" evidence="8">
    <location>
        <begin position="375"/>
        <end position="442"/>
    </location>
</feature>
<dbReference type="RefSeq" id="WP_345262979.1">
    <property type="nucleotide sequence ID" value="NZ_BAABIM010000001.1"/>
</dbReference>
<evidence type="ECO:0000256" key="3">
    <source>
        <dbReference type="ARBA" id="ARBA00022679"/>
    </source>
</evidence>
<dbReference type="Pfam" id="PF00069">
    <property type="entry name" value="Pkinase"/>
    <property type="match status" value="1"/>
</dbReference>
<dbReference type="PROSITE" id="PS50011">
    <property type="entry name" value="PROTEIN_KINASE_DOM"/>
    <property type="match status" value="1"/>
</dbReference>
<keyword evidence="3" id="KW-0808">Transferase</keyword>
<dbReference type="PANTHER" id="PTHR43289">
    <property type="entry name" value="MITOGEN-ACTIVATED PROTEIN KINASE KINASE KINASE 20-RELATED"/>
    <property type="match status" value="1"/>
</dbReference>
<dbReference type="InterPro" id="IPR017441">
    <property type="entry name" value="Protein_kinase_ATP_BS"/>
</dbReference>
<dbReference type="EMBL" id="BAABIM010000001">
    <property type="protein sequence ID" value="GAA4673774.1"/>
    <property type="molecule type" value="Genomic_DNA"/>
</dbReference>
<sequence>MARFPVPGEEFGDYQVVRQLGRGGMGVVFAATDRALGRTVALKVLPPELAGQPDYRERFGREAGILASLDSPHIITIFAHGEHDGCLFIATQYVAGGDLADAIKAHGPVPLRVAARIGAQLASALGDAHRAGVVHRDIKPHNVLLRQVSDDPFAYLCDFGIAQNAEPGLTQAGQVAGTFAYLAPERCEGQPATPAADVYALGCVLWTAIAGRAPYGGTDIQVGNAHLSAPVPQVVPDSAAATALNQVLQRSMAKNPADRFPDAHAMRTALTRVAELAGQPGTPAVRPVPSSDAPRAPFGALSQPSRPSQPSTAGYQPSQPSFPSSAGAPVLPPTPYRPGPPPPPPRRSRTGLLVAGAVAAVVLVAGGITALALSGDDDERDRADDPETSDTSDPTDEPTEDPTAEEPTSPPAPTPPPSPTAPSTPAEPRTREPRPTYPDVPAASGIELSVGAATVRAPSGWGQITQTDLGPQTVGARNYSDFEGYASSVYLRRTKPPIPLSGATELLESVAESSIEQSSEGDSQVTLLGTTTMPRAWLDGEQAVRVRANYRNNTDGLDLVQESWFVARGPYLWRITFENSLVDTRAERRAIIDPMVVAWRWR</sequence>
<accession>A0ABP8VY58</accession>
<comment type="caution">
    <text evidence="11">The sequence shown here is derived from an EMBL/GenBank/DDBJ whole genome shotgun (WGS) entry which is preliminary data.</text>
</comment>
<keyword evidence="9" id="KW-0472">Membrane</keyword>
<evidence type="ECO:0000256" key="8">
    <source>
        <dbReference type="SAM" id="MobiDB-lite"/>
    </source>
</evidence>
<evidence type="ECO:0000256" key="4">
    <source>
        <dbReference type="ARBA" id="ARBA00022741"/>
    </source>
</evidence>
<keyword evidence="6 7" id="KW-0067">ATP-binding</keyword>
<keyword evidence="4 7" id="KW-0547">Nucleotide-binding</keyword>
<dbReference type="Gene3D" id="1.10.510.10">
    <property type="entry name" value="Transferase(Phosphotransferase) domain 1"/>
    <property type="match status" value="1"/>
</dbReference>
<keyword evidence="2" id="KW-0723">Serine/threonine-protein kinase</keyword>
<reference evidence="12" key="1">
    <citation type="journal article" date="2019" name="Int. J. Syst. Evol. Microbiol.">
        <title>The Global Catalogue of Microorganisms (GCM) 10K type strain sequencing project: providing services to taxonomists for standard genome sequencing and annotation.</title>
        <authorList>
            <consortium name="The Broad Institute Genomics Platform"/>
            <consortium name="The Broad Institute Genome Sequencing Center for Infectious Disease"/>
            <person name="Wu L."/>
            <person name="Ma J."/>
        </authorList>
    </citation>
    <scope>NUCLEOTIDE SEQUENCE [LARGE SCALE GENOMIC DNA]</scope>
    <source>
        <strain evidence="12">JCM 18127</strain>
    </source>
</reference>
<dbReference type="InterPro" id="IPR011009">
    <property type="entry name" value="Kinase-like_dom_sf"/>
</dbReference>
<dbReference type="Gene3D" id="3.30.200.20">
    <property type="entry name" value="Phosphorylase Kinase, domain 1"/>
    <property type="match status" value="1"/>
</dbReference>
<dbReference type="PROSITE" id="PS00108">
    <property type="entry name" value="PROTEIN_KINASE_ST"/>
    <property type="match status" value="1"/>
</dbReference>
<dbReference type="InterPro" id="IPR008271">
    <property type="entry name" value="Ser/Thr_kinase_AS"/>
</dbReference>
<evidence type="ECO:0000256" key="1">
    <source>
        <dbReference type="ARBA" id="ARBA00012513"/>
    </source>
</evidence>
<feature type="compositionally biased region" description="Pro residues" evidence="8">
    <location>
        <begin position="330"/>
        <end position="345"/>
    </location>
</feature>
<dbReference type="EC" id="2.7.11.1" evidence="1"/>
<feature type="domain" description="Protein kinase" evidence="10">
    <location>
        <begin position="14"/>
        <end position="271"/>
    </location>
</feature>
<dbReference type="SMART" id="SM00220">
    <property type="entry name" value="S_TKc"/>
    <property type="match status" value="1"/>
</dbReference>
<keyword evidence="9" id="KW-0812">Transmembrane</keyword>
<evidence type="ECO:0000313" key="11">
    <source>
        <dbReference type="EMBL" id="GAA4673774.1"/>
    </source>
</evidence>
<dbReference type="InterPro" id="IPR000719">
    <property type="entry name" value="Prot_kinase_dom"/>
</dbReference>
<evidence type="ECO:0000256" key="7">
    <source>
        <dbReference type="PROSITE-ProRule" id="PRU10141"/>
    </source>
</evidence>
<organism evidence="11 12">
    <name type="scientific">Nocardioides nanhaiensis</name>
    <dbReference type="NCBI Taxonomy" id="1476871"/>
    <lineage>
        <taxon>Bacteria</taxon>
        <taxon>Bacillati</taxon>
        <taxon>Actinomycetota</taxon>
        <taxon>Actinomycetes</taxon>
        <taxon>Propionibacteriales</taxon>
        <taxon>Nocardioidaceae</taxon>
        <taxon>Nocardioides</taxon>
    </lineage>
</organism>
<evidence type="ECO:0000256" key="6">
    <source>
        <dbReference type="ARBA" id="ARBA00022840"/>
    </source>
</evidence>
<evidence type="ECO:0000259" key="10">
    <source>
        <dbReference type="PROSITE" id="PS50011"/>
    </source>
</evidence>
<feature type="binding site" evidence="7">
    <location>
        <position position="43"/>
    </location>
    <ligand>
        <name>ATP</name>
        <dbReference type="ChEBI" id="CHEBI:30616"/>
    </ligand>
</feature>
<feature type="compositionally biased region" description="Acidic residues" evidence="8">
    <location>
        <begin position="386"/>
        <end position="404"/>
    </location>
</feature>
<protein>
    <recommendedName>
        <fullName evidence="1">non-specific serine/threonine protein kinase</fullName>
        <ecNumber evidence="1">2.7.11.1</ecNumber>
    </recommendedName>
</protein>
<dbReference type="Proteomes" id="UP001500621">
    <property type="component" value="Unassembled WGS sequence"/>
</dbReference>
<evidence type="ECO:0000256" key="9">
    <source>
        <dbReference type="SAM" id="Phobius"/>
    </source>
</evidence>
<keyword evidence="9" id="KW-1133">Transmembrane helix</keyword>
<keyword evidence="12" id="KW-1185">Reference proteome</keyword>
<dbReference type="CDD" id="cd14014">
    <property type="entry name" value="STKc_PknB_like"/>
    <property type="match status" value="1"/>
</dbReference>
<keyword evidence="5" id="KW-0418">Kinase</keyword>
<dbReference type="SUPFAM" id="SSF56112">
    <property type="entry name" value="Protein kinase-like (PK-like)"/>
    <property type="match status" value="1"/>
</dbReference>
<feature type="compositionally biased region" description="Pro residues" evidence="8">
    <location>
        <begin position="408"/>
        <end position="422"/>
    </location>
</feature>
<evidence type="ECO:0000256" key="5">
    <source>
        <dbReference type="ARBA" id="ARBA00022777"/>
    </source>
</evidence>
<dbReference type="PANTHER" id="PTHR43289:SF6">
    <property type="entry name" value="SERINE_THREONINE-PROTEIN KINASE NEKL-3"/>
    <property type="match status" value="1"/>
</dbReference>
<feature type="region of interest" description="Disordered" evidence="8">
    <location>
        <begin position="275"/>
        <end position="350"/>
    </location>
</feature>
<feature type="transmembrane region" description="Helical" evidence="9">
    <location>
        <begin position="352"/>
        <end position="373"/>
    </location>
</feature>
<dbReference type="PROSITE" id="PS00107">
    <property type="entry name" value="PROTEIN_KINASE_ATP"/>
    <property type="match status" value="1"/>
</dbReference>
<name>A0ABP8VY58_9ACTN</name>
<feature type="compositionally biased region" description="Polar residues" evidence="8">
    <location>
        <begin position="302"/>
        <end position="324"/>
    </location>
</feature>